<keyword evidence="9" id="KW-0811">Translocation</keyword>
<evidence type="ECO:0000256" key="3">
    <source>
        <dbReference type="ARBA" id="ARBA00005760"/>
    </source>
</evidence>
<dbReference type="VEuPathDB" id="FungiDB:TSTA_071590"/>
<dbReference type="InterPro" id="IPR019049">
    <property type="entry name" value="Nucleoporin_prot_Ndc1/Nup"/>
</dbReference>
<evidence type="ECO:0000256" key="6">
    <source>
        <dbReference type="ARBA" id="ARBA00022816"/>
    </source>
</evidence>
<keyword evidence="10" id="KW-0906">Nuclear pore complex</keyword>
<dbReference type="eggNOG" id="ENOG502S1MG">
    <property type="taxonomic scope" value="Eukaryota"/>
</dbReference>
<evidence type="ECO:0000256" key="1">
    <source>
        <dbReference type="ARBA" id="ARBA00004232"/>
    </source>
</evidence>
<dbReference type="PANTHER" id="PTHR13269:SF6">
    <property type="entry name" value="NUCLEOPORIN NDC1"/>
    <property type="match status" value="1"/>
</dbReference>
<evidence type="ECO:0000256" key="10">
    <source>
        <dbReference type="ARBA" id="ARBA00023132"/>
    </source>
</evidence>
<dbReference type="Proteomes" id="UP000001745">
    <property type="component" value="Unassembled WGS sequence"/>
</dbReference>
<comment type="subcellular location">
    <subcellularLocation>
        <location evidence="1">Nucleus membrane</location>
        <topology evidence="1">Multi-pass membrane protein</topology>
    </subcellularLocation>
    <subcellularLocation>
        <location evidence="2">Nucleus</location>
        <location evidence="2">Nuclear pore complex</location>
    </subcellularLocation>
</comment>
<dbReference type="GO" id="GO:0070762">
    <property type="term" value="C:nuclear pore transmembrane ring"/>
    <property type="evidence" value="ECO:0007669"/>
    <property type="project" value="TreeGrafter"/>
</dbReference>
<keyword evidence="8 13" id="KW-1133">Transmembrane helix</keyword>
<evidence type="ECO:0000313" key="14">
    <source>
        <dbReference type="EMBL" id="EED23762.1"/>
    </source>
</evidence>
<name>B8LUI9_TALSN</name>
<comment type="similarity">
    <text evidence="3">Belongs to the NDC1 family.</text>
</comment>
<dbReference type="GO" id="GO:0031965">
    <property type="term" value="C:nuclear membrane"/>
    <property type="evidence" value="ECO:0007669"/>
    <property type="project" value="UniProtKB-SubCell"/>
</dbReference>
<evidence type="ECO:0000256" key="12">
    <source>
        <dbReference type="ARBA" id="ARBA00023242"/>
    </source>
</evidence>
<keyword evidence="11 13" id="KW-0472">Membrane</keyword>
<dbReference type="InParanoid" id="B8LUI9"/>
<sequence>MAAPPRPYRRILTSALHRRFVHASALTLLMDYIVSFVIGTKTSFLWSWFPLGTCGLRALLLFISTLAVFFIRVTQMHVGPRTTASPLAALRAIFPLQIVQTLGWYLFSAWWFSEVYLWSAPEEADLGWVKIGRLNSRPTLNERSIYLHTYHMMLAVAQTAIHLYCDYDRLPIPVVKRTSQDERTHPVEPVFKRLQYGVVASVIDALRNGFIITLASPFIYVIFLRRSAWNFSLYFAKLFWNFSRNAAEPQGAVPPAFHSLFFRQIISGGCLVFLWQTANLFFTVFLTQEPLKRGQPLTNYSKDPTGSLINGLKAKKDIVKNFAFWELCFISQRFPDRRKAIFEDLERSDGGAWKQVLQASVNTIDAINNRINKFKSPPTKTNTKSTDVAYPQIQSLPQLTEGPKQDNIFAPSPKGTGFGQSVGATAKSFGQSKDWTPIARAKAKEAFTHASDALLSPERKKKLLGASNEVKLLTGPAGTSQSFNFASIPFVSQFLRSPIGKPFRQTFAQRLRGIVFGEPHGQVACIIDAIEATTRLLIASLAEDSFGQVFKDLPTIIRLYTSTIITLEDFVHEDTGLNIHWSDVTFPSANSSPEVRRNARTVPEVDIVLHMLRTSLSELLASFEKYSRDVGLQAKDIRLAKVAVGLIDDHNDNDDPFTS</sequence>
<protein>
    <submittedName>
        <fullName evidence="14">Nuclear envelope protein, putative</fullName>
    </submittedName>
</protein>
<feature type="transmembrane region" description="Helical" evidence="13">
    <location>
        <begin position="205"/>
        <end position="224"/>
    </location>
</feature>
<feature type="transmembrane region" description="Helical" evidence="13">
    <location>
        <begin position="92"/>
        <end position="112"/>
    </location>
</feature>
<dbReference type="RefSeq" id="XP_002341149.1">
    <property type="nucleotide sequence ID" value="XM_002341108.1"/>
</dbReference>
<keyword evidence="7" id="KW-0653">Protein transport</keyword>
<proteinExistence type="inferred from homology"/>
<dbReference type="Pfam" id="PF09531">
    <property type="entry name" value="Ndc1_Nup"/>
    <property type="match status" value="1"/>
</dbReference>
<evidence type="ECO:0000256" key="4">
    <source>
        <dbReference type="ARBA" id="ARBA00022448"/>
    </source>
</evidence>
<feature type="transmembrane region" description="Helical" evidence="13">
    <location>
        <begin position="265"/>
        <end position="286"/>
    </location>
</feature>
<gene>
    <name evidence="14" type="ORF">TSTA_071590</name>
</gene>
<dbReference type="GO" id="GO:0051028">
    <property type="term" value="P:mRNA transport"/>
    <property type="evidence" value="ECO:0007669"/>
    <property type="project" value="UniProtKB-KW"/>
</dbReference>
<dbReference type="GO" id="GO:0070631">
    <property type="term" value="P:spindle pole body localization"/>
    <property type="evidence" value="ECO:0007669"/>
    <property type="project" value="TreeGrafter"/>
</dbReference>
<keyword evidence="6" id="KW-0509">mRNA transport</keyword>
<keyword evidence="14" id="KW-0261">Viral envelope protein</keyword>
<evidence type="ECO:0000256" key="11">
    <source>
        <dbReference type="ARBA" id="ARBA00023136"/>
    </source>
</evidence>
<evidence type="ECO:0000256" key="5">
    <source>
        <dbReference type="ARBA" id="ARBA00022692"/>
    </source>
</evidence>
<keyword evidence="12" id="KW-0539">Nucleus</keyword>
<evidence type="ECO:0000256" key="7">
    <source>
        <dbReference type="ARBA" id="ARBA00022927"/>
    </source>
</evidence>
<keyword evidence="5 13" id="KW-0812">Transmembrane</keyword>
<keyword evidence="15" id="KW-1185">Reference proteome</keyword>
<dbReference type="PhylomeDB" id="B8LUI9"/>
<accession>B8LUI9</accession>
<dbReference type="HOGENOM" id="CLU_029386_1_0_1"/>
<reference evidence="15" key="1">
    <citation type="journal article" date="2015" name="Genome Announc.">
        <title>Genome sequence of the AIDS-associated pathogen Penicillium marneffei (ATCC18224) and its near taxonomic relative Talaromyces stipitatus (ATCC10500).</title>
        <authorList>
            <person name="Nierman W.C."/>
            <person name="Fedorova-Abrams N.D."/>
            <person name="Andrianopoulos A."/>
        </authorList>
    </citation>
    <scope>NUCLEOTIDE SEQUENCE [LARGE SCALE GENOMIC DNA]</scope>
    <source>
        <strain evidence="15">ATCC 10500 / CBS 375.48 / QM 6759 / NRRL 1006</strain>
    </source>
</reference>
<organism evidence="14 15">
    <name type="scientific">Talaromyces stipitatus (strain ATCC 10500 / CBS 375.48 / QM 6759 / NRRL 1006)</name>
    <name type="common">Penicillium stipitatum</name>
    <dbReference type="NCBI Taxonomy" id="441959"/>
    <lineage>
        <taxon>Eukaryota</taxon>
        <taxon>Fungi</taxon>
        <taxon>Dikarya</taxon>
        <taxon>Ascomycota</taxon>
        <taxon>Pezizomycotina</taxon>
        <taxon>Eurotiomycetes</taxon>
        <taxon>Eurotiomycetidae</taxon>
        <taxon>Eurotiales</taxon>
        <taxon>Trichocomaceae</taxon>
        <taxon>Talaromyces</taxon>
        <taxon>Talaromyces sect. Talaromyces</taxon>
    </lineage>
</organism>
<dbReference type="EMBL" id="EQ962652">
    <property type="protein sequence ID" value="EED23762.1"/>
    <property type="molecule type" value="Genomic_DNA"/>
</dbReference>
<keyword evidence="14" id="KW-0946">Virion</keyword>
<evidence type="ECO:0000313" key="15">
    <source>
        <dbReference type="Proteomes" id="UP000001745"/>
    </source>
</evidence>
<dbReference type="OrthoDB" id="67850at2759"/>
<dbReference type="STRING" id="441959.B8LUI9"/>
<dbReference type="OMA" id="WQTANLF"/>
<dbReference type="GO" id="GO:0006999">
    <property type="term" value="P:nuclear pore organization"/>
    <property type="evidence" value="ECO:0007669"/>
    <property type="project" value="TreeGrafter"/>
</dbReference>
<dbReference type="AlphaFoldDB" id="B8LUI9"/>
<dbReference type="PANTHER" id="PTHR13269">
    <property type="entry name" value="NUCLEOPORIN NDC1"/>
    <property type="match status" value="1"/>
</dbReference>
<feature type="transmembrane region" description="Helical" evidence="13">
    <location>
        <begin position="45"/>
        <end position="71"/>
    </location>
</feature>
<feature type="transmembrane region" description="Helical" evidence="13">
    <location>
        <begin position="20"/>
        <end position="39"/>
    </location>
</feature>
<dbReference type="GeneID" id="8101006"/>
<keyword evidence="4" id="KW-0813">Transport</keyword>
<evidence type="ECO:0000256" key="9">
    <source>
        <dbReference type="ARBA" id="ARBA00023010"/>
    </source>
</evidence>
<evidence type="ECO:0000256" key="13">
    <source>
        <dbReference type="SAM" id="Phobius"/>
    </source>
</evidence>
<dbReference type="GO" id="GO:0005816">
    <property type="term" value="C:spindle pole body"/>
    <property type="evidence" value="ECO:0007669"/>
    <property type="project" value="TreeGrafter"/>
</dbReference>
<evidence type="ECO:0000256" key="2">
    <source>
        <dbReference type="ARBA" id="ARBA00004567"/>
    </source>
</evidence>
<dbReference type="GO" id="GO:0015031">
    <property type="term" value="P:protein transport"/>
    <property type="evidence" value="ECO:0007669"/>
    <property type="project" value="UniProtKB-KW"/>
</dbReference>
<evidence type="ECO:0000256" key="8">
    <source>
        <dbReference type="ARBA" id="ARBA00022989"/>
    </source>
</evidence>
<dbReference type="GO" id="GO:0106166">
    <property type="term" value="F:spindle pole body-nuclear membrane anchor activity"/>
    <property type="evidence" value="ECO:0007669"/>
    <property type="project" value="TreeGrafter"/>
</dbReference>